<dbReference type="CDD" id="cd04301">
    <property type="entry name" value="NAT_SF"/>
    <property type="match status" value="1"/>
</dbReference>
<dbReference type="PROSITE" id="PS51186">
    <property type="entry name" value="GNAT"/>
    <property type="match status" value="1"/>
</dbReference>
<proteinExistence type="predicted"/>
<accession>A0A365XVN7</accession>
<dbReference type="PANTHER" id="PTHR42791">
    <property type="entry name" value="GNAT FAMILY ACETYLTRANSFERASE"/>
    <property type="match status" value="1"/>
</dbReference>
<dbReference type="SUPFAM" id="SSF55729">
    <property type="entry name" value="Acyl-CoA N-acyltransferases (Nat)"/>
    <property type="match status" value="1"/>
</dbReference>
<dbReference type="AlphaFoldDB" id="A0A365XVN7"/>
<dbReference type="Proteomes" id="UP000253410">
    <property type="component" value="Unassembled WGS sequence"/>
</dbReference>
<dbReference type="InterPro" id="IPR052523">
    <property type="entry name" value="Trichothecene_AcTrans"/>
</dbReference>
<organism evidence="2 3">
    <name type="scientific">Chitinophaga flava</name>
    <dbReference type="NCBI Taxonomy" id="2259036"/>
    <lineage>
        <taxon>Bacteria</taxon>
        <taxon>Pseudomonadati</taxon>
        <taxon>Bacteroidota</taxon>
        <taxon>Chitinophagia</taxon>
        <taxon>Chitinophagales</taxon>
        <taxon>Chitinophagaceae</taxon>
        <taxon>Chitinophaga</taxon>
    </lineage>
</organism>
<reference evidence="2 3" key="1">
    <citation type="submission" date="2018-05" db="EMBL/GenBank/DDBJ databases">
        <title>Chitinophaga sp. K3CV102501T nov., isolated from isolated from a monsoon evergreen broad-leaved forest soil.</title>
        <authorList>
            <person name="Lv Y."/>
        </authorList>
    </citation>
    <scope>NUCLEOTIDE SEQUENCE [LARGE SCALE GENOMIC DNA]</scope>
    <source>
        <strain evidence="2 3">GDMCC 1.1325</strain>
    </source>
</reference>
<name>A0A365XVN7_9BACT</name>
<gene>
    <name evidence="2" type="ORF">DF182_28580</name>
</gene>
<comment type="caution">
    <text evidence="2">The sequence shown here is derived from an EMBL/GenBank/DDBJ whole genome shotgun (WGS) entry which is preliminary data.</text>
</comment>
<evidence type="ECO:0000259" key="1">
    <source>
        <dbReference type="PROSITE" id="PS51186"/>
    </source>
</evidence>
<protein>
    <recommendedName>
        <fullName evidence="1">N-acetyltransferase domain-containing protein</fullName>
    </recommendedName>
</protein>
<dbReference type="OrthoDB" id="1096234at2"/>
<dbReference type="Gene3D" id="3.40.630.30">
    <property type="match status" value="1"/>
</dbReference>
<feature type="domain" description="N-acetyltransferase" evidence="1">
    <location>
        <begin position="121"/>
        <end position="253"/>
    </location>
</feature>
<keyword evidence="3" id="KW-1185">Reference proteome</keyword>
<dbReference type="Pfam" id="PF13673">
    <property type="entry name" value="Acetyltransf_10"/>
    <property type="match status" value="1"/>
</dbReference>
<dbReference type="EMBL" id="QFFJ01000002">
    <property type="protein sequence ID" value="RBL90419.1"/>
    <property type="molecule type" value="Genomic_DNA"/>
</dbReference>
<dbReference type="InterPro" id="IPR000182">
    <property type="entry name" value="GNAT_dom"/>
</dbReference>
<sequence>MKSKNSMTQEERHIIENLFEHWTYVGEKAGLITMAPRYKAVIPDGSDWPKRVFEVAGPEELAPIAAQIKAGVLPDAVTFTESQAMEYEHTLSSAGFGAKMRLQGMIIYLRENPPAEESGDVQFSLVTNAAEAAVFADIAAQSFNYRVDGAIVARLLHQEDKIKVFTGTYKGAAACSGVIYYDNNGNAGLHFIGTLPDFRGKGLAAAMTTRLLRECVADGKRYCVLHASKAGLPIYSRLGFEPVKEVITYALSL</sequence>
<evidence type="ECO:0000313" key="2">
    <source>
        <dbReference type="EMBL" id="RBL90419.1"/>
    </source>
</evidence>
<dbReference type="InterPro" id="IPR016181">
    <property type="entry name" value="Acyl_CoA_acyltransferase"/>
</dbReference>
<dbReference type="GO" id="GO:0016747">
    <property type="term" value="F:acyltransferase activity, transferring groups other than amino-acyl groups"/>
    <property type="evidence" value="ECO:0007669"/>
    <property type="project" value="InterPro"/>
</dbReference>
<evidence type="ECO:0000313" key="3">
    <source>
        <dbReference type="Proteomes" id="UP000253410"/>
    </source>
</evidence>
<dbReference type="PANTHER" id="PTHR42791:SF1">
    <property type="entry name" value="N-ACETYLTRANSFERASE DOMAIN-CONTAINING PROTEIN"/>
    <property type="match status" value="1"/>
</dbReference>